<dbReference type="InterPro" id="IPR053214">
    <property type="entry name" value="LysM12-like"/>
</dbReference>
<evidence type="ECO:0000256" key="1">
    <source>
        <dbReference type="ARBA" id="ARBA00022669"/>
    </source>
</evidence>
<name>A0ABR3ZV94_9PEZI</name>
<dbReference type="Proteomes" id="UP001583186">
    <property type="component" value="Unassembled WGS sequence"/>
</dbReference>
<comment type="caution">
    <text evidence="4">The sequence shown here is derived from an EMBL/GenBank/DDBJ whole genome shotgun (WGS) entry which is preliminary data.</text>
</comment>
<organism evidence="4 5">
    <name type="scientific">Sporothrix stenoceras</name>
    <dbReference type="NCBI Taxonomy" id="5173"/>
    <lineage>
        <taxon>Eukaryota</taxon>
        <taxon>Fungi</taxon>
        <taxon>Dikarya</taxon>
        <taxon>Ascomycota</taxon>
        <taxon>Pezizomycotina</taxon>
        <taxon>Sordariomycetes</taxon>
        <taxon>Sordariomycetidae</taxon>
        <taxon>Ophiostomatales</taxon>
        <taxon>Ophiostomataceae</taxon>
        <taxon>Sporothrix</taxon>
    </lineage>
</organism>
<dbReference type="Gene3D" id="3.20.20.80">
    <property type="entry name" value="Glycosidases"/>
    <property type="match status" value="1"/>
</dbReference>
<gene>
    <name evidence="4" type="ORF">Sste5346_000090</name>
</gene>
<keyword evidence="5" id="KW-1185">Reference proteome</keyword>
<feature type="domain" description="GH18" evidence="3">
    <location>
        <begin position="1"/>
        <end position="184"/>
    </location>
</feature>
<dbReference type="EMBL" id="JAWCUI010000001">
    <property type="protein sequence ID" value="KAL1903463.1"/>
    <property type="molecule type" value="Genomic_DNA"/>
</dbReference>
<keyword evidence="2" id="KW-0843">Virulence</keyword>
<dbReference type="InterPro" id="IPR001223">
    <property type="entry name" value="Glyco_hydro18_cat"/>
</dbReference>
<evidence type="ECO:0000313" key="4">
    <source>
        <dbReference type="EMBL" id="KAL1903463.1"/>
    </source>
</evidence>
<dbReference type="PROSITE" id="PS51910">
    <property type="entry name" value="GH18_2"/>
    <property type="match status" value="1"/>
</dbReference>
<dbReference type="InterPro" id="IPR017853">
    <property type="entry name" value="GH"/>
</dbReference>
<protein>
    <recommendedName>
        <fullName evidence="3">GH18 domain-containing protein</fullName>
    </recommendedName>
</protein>
<accession>A0ABR3ZV94</accession>
<reference evidence="4 5" key="1">
    <citation type="journal article" date="2024" name="IMA Fungus">
        <title>IMA Genome - F19 : A genome assembly and annotation guide to empower mycologists, including annotated draft genome sequences of Ceratocystis pirilliformis, Diaporthe australafricana, Fusarium ophioides, Paecilomyces lecythidis, and Sporothrix stenoceras.</title>
        <authorList>
            <person name="Aylward J."/>
            <person name="Wilson A.M."/>
            <person name="Visagie C.M."/>
            <person name="Spraker J."/>
            <person name="Barnes I."/>
            <person name="Buitendag C."/>
            <person name="Ceriani C."/>
            <person name="Del Mar Angel L."/>
            <person name="du Plessis D."/>
            <person name="Fuchs T."/>
            <person name="Gasser K."/>
            <person name="Kramer D."/>
            <person name="Li W."/>
            <person name="Munsamy K."/>
            <person name="Piso A."/>
            <person name="Price J.L."/>
            <person name="Sonnekus B."/>
            <person name="Thomas C."/>
            <person name="van der Nest A."/>
            <person name="van Dijk A."/>
            <person name="van Heerden A."/>
            <person name="van Vuuren N."/>
            <person name="Yilmaz N."/>
            <person name="Duong T.A."/>
            <person name="van der Merwe N.A."/>
            <person name="Wingfield M.J."/>
            <person name="Wingfield B.D."/>
        </authorList>
    </citation>
    <scope>NUCLEOTIDE SEQUENCE [LARGE SCALE GENOMIC DNA]</scope>
    <source>
        <strain evidence="4 5">CMW 5346</strain>
    </source>
</reference>
<dbReference type="PANTHER" id="PTHR47700">
    <property type="entry name" value="V CHITINASE, PUTATIVE (AFU_ORTHOLOGUE AFUA_6G13720)-RELATED"/>
    <property type="match status" value="1"/>
</dbReference>
<proteinExistence type="predicted"/>
<evidence type="ECO:0000256" key="2">
    <source>
        <dbReference type="ARBA" id="ARBA00023026"/>
    </source>
</evidence>
<evidence type="ECO:0000259" key="3">
    <source>
        <dbReference type="PROSITE" id="PS51910"/>
    </source>
</evidence>
<dbReference type="SUPFAM" id="SSF51445">
    <property type="entry name" value="(Trans)glycosidases"/>
    <property type="match status" value="1"/>
</dbReference>
<keyword evidence="1" id="KW-0147">Chitin-binding</keyword>
<dbReference type="Pfam" id="PF00704">
    <property type="entry name" value="Glyco_hydro_18"/>
    <property type="match status" value="1"/>
</dbReference>
<dbReference type="PANTHER" id="PTHR47700:SF2">
    <property type="entry name" value="CHITINASE"/>
    <property type="match status" value="1"/>
</dbReference>
<sequence length="184" mass="20178">MDGFSIVYGQFDGLKKLQGVRRVISFGGWGFSNAPSTYGVFRRIVHSQGSRGVAAKNIVQFVVDNGLDGVTDIPGTPAGDPVTEGSNYLEFLKTVRSLLPKEKTLSIAAPASYWYLQHFPIKDMATVVDYIIYMTYDLHGQWDYGNQYSTRCLRSHVNLTETMTALGLITKAGVSADKVIVGGE</sequence>
<evidence type="ECO:0000313" key="5">
    <source>
        <dbReference type="Proteomes" id="UP001583186"/>
    </source>
</evidence>